<dbReference type="InterPro" id="IPR008927">
    <property type="entry name" value="6-PGluconate_DH-like_C_sf"/>
</dbReference>
<dbReference type="InterPro" id="IPR036291">
    <property type="entry name" value="NAD(P)-bd_dom_sf"/>
</dbReference>
<dbReference type="PANTHER" id="PTHR43580:SF2">
    <property type="entry name" value="CYTOKINE-LIKE NUCLEAR FACTOR N-PAC"/>
    <property type="match status" value="1"/>
</dbReference>
<keyword evidence="6" id="KW-1185">Reference proteome</keyword>
<dbReference type="SUPFAM" id="SSF51735">
    <property type="entry name" value="NAD(P)-binding Rossmann-fold domains"/>
    <property type="match status" value="1"/>
</dbReference>
<evidence type="ECO:0000313" key="6">
    <source>
        <dbReference type="Proteomes" id="UP000253303"/>
    </source>
</evidence>
<dbReference type="OrthoDB" id="4535742at2"/>
<organism evidence="5 6">
    <name type="scientific">Spongiactinospora rosea</name>
    <dbReference type="NCBI Taxonomy" id="2248750"/>
    <lineage>
        <taxon>Bacteria</taxon>
        <taxon>Bacillati</taxon>
        <taxon>Actinomycetota</taxon>
        <taxon>Actinomycetes</taxon>
        <taxon>Streptosporangiales</taxon>
        <taxon>Streptosporangiaceae</taxon>
        <taxon>Spongiactinospora</taxon>
    </lineage>
</organism>
<reference evidence="5 6" key="1">
    <citation type="submission" date="2018-06" db="EMBL/GenBank/DDBJ databases">
        <title>Sphaerisporangium craniellae sp. nov., isolated from a marine sponge in the South China Sea.</title>
        <authorList>
            <person name="Li L."/>
        </authorList>
    </citation>
    <scope>NUCLEOTIDE SEQUENCE [LARGE SCALE GENOMIC DNA]</scope>
    <source>
        <strain evidence="5 6">LHW63015</strain>
    </source>
</reference>
<dbReference type="InterPro" id="IPR015815">
    <property type="entry name" value="HIBADH-related"/>
</dbReference>
<dbReference type="SUPFAM" id="SSF48179">
    <property type="entry name" value="6-phosphogluconate dehydrogenase C-terminal domain-like"/>
    <property type="match status" value="1"/>
</dbReference>
<dbReference type="Proteomes" id="UP000253303">
    <property type="component" value="Unassembled WGS sequence"/>
</dbReference>
<keyword evidence="2" id="KW-0560">Oxidoreductase</keyword>
<dbReference type="Pfam" id="PF03446">
    <property type="entry name" value="NAD_binding_2"/>
    <property type="match status" value="1"/>
</dbReference>
<feature type="domain" description="6-phosphogluconate dehydrogenase NADP-binding" evidence="3">
    <location>
        <begin position="9"/>
        <end position="163"/>
    </location>
</feature>
<dbReference type="InterPro" id="IPR006115">
    <property type="entry name" value="6PGDH_NADP-bd"/>
</dbReference>
<comment type="similarity">
    <text evidence="1">Belongs to the HIBADH-related family.</text>
</comment>
<accession>A0A366LKP2</accession>
<dbReference type="Pfam" id="PF21761">
    <property type="entry name" value="RedAm-like_C"/>
    <property type="match status" value="1"/>
</dbReference>
<dbReference type="PIRSF" id="PIRSF000103">
    <property type="entry name" value="HIBADH"/>
    <property type="match status" value="1"/>
</dbReference>
<dbReference type="GO" id="GO:0050661">
    <property type="term" value="F:NADP binding"/>
    <property type="evidence" value="ECO:0007669"/>
    <property type="project" value="InterPro"/>
</dbReference>
<dbReference type="EMBL" id="QMEY01000039">
    <property type="protein sequence ID" value="RBQ14053.1"/>
    <property type="molecule type" value="Genomic_DNA"/>
</dbReference>
<name>A0A366LKP2_9ACTN</name>
<evidence type="ECO:0000313" key="5">
    <source>
        <dbReference type="EMBL" id="RBQ14053.1"/>
    </source>
</evidence>
<evidence type="ECO:0000256" key="1">
    <source>
        <dbReference type="ARBA" id="ARBA00009080"/>
    </source>
</evidence>
<dbReference type="AlphaFoldDB" id="A0A366LKP2"/>
<evidence type="ECO:0000259" key="4">
    <source>
        <dbReference type="Pfam" id="PF21761"/>
    </source>
</evidence>
<dbReference type="Gene3D" id="3.40.50.720">
    <property type="entry name" value="NAD(P)-binding Rossmann-like Domain"/>
    <property type="match status" value="1"/>
</dbReference>
<sequence>MATGDRAPVTIIGLGPMGQALAGAYVAAGHPTTVWNRTPGKADDLVARGAVRAATAAEAVAASPLVIVCLLDYDAAHAVLDPIAGALKGRTLVQLTADTPGRARRSAEWAAAHGIDYLDGAIMTPTTTIGGPSAVLLYSGPADVYQAHKPVLDVLGGTATHLGTDPGRAAAYDLALLDLFWTSMSGLMHAFALARAEGITAKDFAPFAAGIGHLMPIMIDTAVEPVDSRHHPSEGSAITSNAATLDHIIHAGEERGIDVSVVRAIKASTQRAIDAGHGGDAFSRLVEVFSEQGA</sequence>
<evidence type="ECO:0000256" key="2">
    <source>
        <dbReference type="ARBA" id="ARBA00023002"/>
    </source>
</evidence>
<dbReference type="InterPro" id="IPR048666">
    <property type="entry name" value="RedAm-like_C"/>
</dbReference>
<dbReference type="InterPro" id="IPR051265">
    <property type="entry name" value="HIBADH-related_NP60_sf"/>
</dbReference>
<protein>
    <submittedName>
        <fullName evidence="5">NAD(P)-dependent oxidoreductase</fullName>
    </submittedName>
</protein>
<dbReference type="Gene3D" id="1.10.1040.10">
    <property type="entry name" value="N-(1-d-carboxylethyl)-l-norvaline Dehydrogenase, domain 2"/>
    <property type="match status" value="1"/>
</dbReference>
<comment type="caution">
    <text evidence="5">The sequence shown here is derived from an EMBL/GenBank/DDBJ whole genome shotgun (WGS) entry which is preliminary data.</text>
</comment>
<dbReference type="InterPro" id="IPR013328">
    <property type="entry name" value="6PGD_dom2"/>
</dbReference>
<dbReference type="RefSeq" id="WP_113986519.1">
    <property type="nucleotide sequence ID" value="NZ_QMEY01000039.1"/>
</dbReference>
<evidence type="ECO:0000259" key="3">
    <source>
        <dbReference type="Pfam" id="PF03446"/>
    </source>
</evidence>
<dbReference type="PANTHER" id="PTHR43580">
    <property type="entry name" value="OXIDOREDUCTASE GLYR1-RELATED"/>
    <property type="match status" value="1"/>
</dbReference>
<proteinExistence type="inferred from homology"/>
<gene>
    <name evidence="5" type="ORF">DP939_42510</name>
</gene>
<dbReference type="GO" id="GO:0016491">
    <property type="term" value="F:oxidoreductase activity"/>
    <property type="evidence" value="ECO:0007669"/>
    <property type="project" value="UniProtKB-KW"/>
</dbReference>
<feature type="domain" description="NADPH-dependent reductive aminase-like C-terminal" evidence="4">
    <location>
        <begin position="165"/>
        <end position="290"/>
    </location>
</feature>